<dbReference type="EMBL" id="BIFQ01000001">
    <property type="protein sequence ID" value="GCE07403.1"/>
    <property type="molecule type" value="Genomic_DNA"/>
</dbReference>
<name>A0A401ZKM8_9CHLR</name>
<feature type="transmembrane region" description="Helical" evidence="1">
    <location>
        <begin position="52"/>
        <end position="69"/>
    </location>
</feature>
<dbReference type="AlphaFoldDB" id="A0A401ZKM8"/>
<keyword evidence="1" id="KW-1133">Transmembrane helix</keyword>
<reference evidence="3" key="1">
    <citation type="submission" date="2018-12" db="EMBL/GenBank/DDBJ databases">
        <title>Tengunoibacter tsumagoiensis gen. nov., sp. nov., Dictyobacter kobayashii sp. nov., D. alpinus sp. nov., and D. joshuensis sp. nov. and description of Dictyobacteraceae fam. nov. within the order Ktedonobacterales isolated from Tengu-no-mugimeshi.</title>
        <authorList>
            <person name="Wang C.M."/>
            <person name="Zheng Y."/>
            <person name="Sakai Y."/>
            <person name="Toyoda A."/>
            <person name="Minakuchi Y."/>
            <person name="Abe K."/>
            <person name="Yokota A."/>
            <person name="Yabe S."/>
        </authorList>
    </citation>
    <scope>NUCLEOTIDE SEQUENCE [LARGE SCALE GENOMIC DNA]</scope>
    <source>
        <strain evidence="3">S-27</strain>
    </source>
</reference>
<proteinExistence type="predicted"/>
<dbReference type="Proteomes" id="UP000287224">
    <property type="component" value="Unassembled WGS sequence"/>
</dbReference>
<evidence type="ECO:0000256" key="1">
    <source>
        <dbReference type="SAM" id="Phobius"/>
    </source>
</evidence>
<evidence type="ECO:0000313" key="2">
    <source>
        <dbReference type="EMBL" id="GCE07403.1"/>
    </source>
</evidence>
<protein>
    <submittedName>
        <fullName evidence="2">Uncharacterized protein</fullName>
    </submittedName>
</protein>
<evidence type="ECO:0000313" key="3">
    <source>
        <dbReference type="Proteomes" id="UP000287224"/>
    </source>
</evidence>
<accession>A0A401ZKM8</accession>
<comment type="caution">
    <text evidence="2">The sequence shown here is derived from an EMBL/GenBank/DDBJ whole genome shotgun (WGS) entry which is preliminary data.</text>
</comment>
<gene>
    <name evidence="2" type="ORF">KDAU_47320</name>
</gene>
<sequence>MENTFAADKPVPIYTFIFNIVIVGAGLAAAWSRSDSVPGHAPYAYDDEVEETVVSVVVGVGGSGLLRRPRCMSRKMVKP</sequence>
<feature type="transmembrane region" description="Helical" evidence="1">
    <location>
        <begin position="12"/>
        <end position="32"/>
    </location>
</feature>
<keyword evidence="1" id="KW-0472">Membrane</keyword>
<keyword evidence="1" id="KW-0812">Transmembrane</keyword>
<organism evidence="2 3">
    <name type="scientific">Dictyobacter aurantiacus</name>
    <dbReference type="NCBI Taxonomy" id="1936993"/>
    <lineage>
        <taxon>Bacteria</taxon>
        <taxon>Bacillati</taxon>
        <taxon>Chloroflexota</taxon>
        <taxon>Ktedonobacteria</taxon>
        <taxon>Ktedonobacterales</taxon>
        <taxon>Dictyobacteraceae</taxon>
        <taxon>Dictyobacter</taxon>
    </lineage>
</organism>
<keyword evidence="3" id="KW-1185">Reference proteome</keyword>